<comment type="similarity">
    <text evidence="1">Belongs to the synembryn family.</text>
</comment>
<dbReference type="AlphaFoldDB" id="A0A813W8A7"/>
<dbReference type="PANTHER" id="PTHR12425:SF5">
    <property type="entry name" value="SYNEMBRYN"/>
    <property type="match status" value="1"/>
</dbReference>
<keyword evidence="2" id="KW-0344">Guanine-nucleotide releasing factor</keyword>
<dbReference type="InterPro" id="IPR019318">
    <property type="entry name" value="Gua_nucleotide_exch_fac_Ric8"/>
</dbReference>
<dbReference type="GO" id="GO:0005085">
    <property type="term" value="F:guanyl-nucleotide exchange factor activity"/>
    <property type="evidence" value="ECO:0007669"/>
    <property type="project" value="UniProtKB-KW"/>
</dbReference>
<evidence type="ECO:0000313" key="5">
    <source>
        <dbReference type="Proteomes" id="UP000663879"/>
    </source>
</evidence>
<comment type="caution">
    <text evidence="4">The sequence shown here is derived from an EMBL/GenBank/DDBJ whole genome shotgun (WGS) entry which is preliminary data.</text>
</comment>
<reference evidence="4" key="1">
    <citation type="submission" date="2021-02" db="EMBL/GenBank/DDBJ databases">
        <authorList>
            <person name="Nowell W R."/>
        </authorList>
    </citation>
    <scope>NUCLEOTIDE SEQUENCE</scope>
    <source>
        <strain evidence="4">Ploen Becks lab</strain>
    </source>
</reference>
<dbReference type="GO" id="GO:0005737">
    <property type="term" value="C:cytoplasm"/>
    <property type="evidence" value="ECO:0007669"/>
    <property type="project" value="TreeGrafter"/>
</dbReference>
<proteinExistence type="inferred from homology"/>
<accession>A0A813W8A7</accession>
<dbReference type="OrthoDB" id="5585685at2759"/>
<sequence length="649" mass="74472">MALSVQNLIEKLHMETSNDLIVNQILEFNKLNSTIFNFGHVTDSDATQKFHDKLLTILKMDAKLNSNQITGILDMIRLISRDTTTVTIFEHSDLLDQVQKIAGLKLNTEIESDVEQLSLSALMSMSNLIYNSKYAQDFYSQNNVAESVTIFLKQFQLSDVLNQGLKQQITIFKLRILFLLTVFNKDLRSKLREKLQVTSYLIELIDLVMKERLQVSENETDVDYCYLKQVDLEFLNELLKILYNLTMDIAKPNLNFSNPSQCQAFSNEEEEAHLMHLVSVLKDLMTCRLEQENYEKLNNLHTNIINLLTNMPCTCFEELMTPCNSTKIQATRFESTNHNNYYMNARLAHNKKRQSRRSRRLRQKDETLKKTSKEIEYENFFLSFDEDLEFEGKNMEAIAMILSFLNRHINNYVNKTIGSSADQIYPVLLLLSLMCKSNNIIRHYSRLKVLPPLKKKDLVQLPQSGSHLRNRLVKLMTDSNLQVKRLVAQLLFILCKESVARFVKYTGYGNAAGLLAEAGLMLSSHGDKAAYSSDSDNSDTEDYKQLEECINPVTGRAEIEDAKLDMDSKKYIPIKRDIFEGMSEEQKEYEAVQLANAIDKLTRLGSGSVIKPATIGPDGKVIELSHVLEIQEKALEKSIKKIQEKNDSD</sequence>
<organism evidence="4 5">
    <name type="scientific">Brachionus calyciflorus</name>
    <dbReference type="NCBI Taxonomy" id="104777"/>
    <lineage>
        <taxon>Eukaryota</taxon>
        <taxon>Metazoa</taxon>
        <taxon>Spiralia</taxon>
        <taxon>Gnathifera</taxon>
        <taxon>Rotifera</taxon>
        <taxon>Eurotatoria</taxon>
        <taxon>Monogononta</taxon>
        <taxon>Pseudotrocha</taxon>
        <taxon>Ploima</taxon>
        <taxon>Brachionidae</taxon>
        <taxon>Brachionus</taxon>
    </lineage>
</organism>
<dbReference type="GO" id="GO:0001965">
    <property type="term" value="F:G-protein alpha-subunit binding"/>
    <property type="evidence" value="ECO:0007669"/>
    <property type="project" value="TreeGrafter"/>
</dbReference>
<dbReference type="GO" id="GO:0007186">
    <property type="term" value="P:G protein-coupled receptor signaling pathway"/>
    <property type="evidence" value="ECO:0007669"/>
    <property type="project" value="TreeGrafter"/>
</dbReference>
<dbReference type="Pfam" id="PF10165">
    <property type="entry name" value="Ric8"/>
    <property type="match status" value="1"/>
</dbReference>
<protein>
    <recommendedName>
        <fullName evidence="6">Synembryn</fullName>
    </recommendedName>
</protein>
<keyword evidence="5" id="KW-1185">Reference proteome</keyword>
<keyword evidence="3" id="KW-0143">Chaperone</keyword>
<evidence type="ECO:0000256" key="1">
    <source>
        <dbReference type="ARBA" id="ARBA00009049"/>
    </source>
</evidence>
<evidence type="ECO:0000313" key="4">
    <source>
        <dbReference type="EMBL" id="CAF0847068.1"/>
    </source>
</evidence>
<gene>
    <name evidence="4" type="ORF">OXX778_LOCUS8755</name>
</gene>
<name>A0A813W8A7_9BILA</name>
<dbReference type="PANTHER" id="PTHR12425">
    <property type="entry name" value="SYNEMBRYN"/>
    <property type="match status" value="1"/>
</dbReference>
<dbReference type="EMBL" id="CAJNOC010001232">
    <property type="protein sequence ID" value="CAF0847068.1"/>
    <property type="molecule type" value="Genomic_DNA"/>
</dbReference>
<evidence type="ECO:0000256" key="3">
    <source>
        <dbReference type="ARBA" id="ARBA00023186"/>
    </source>
</evidence>
<dbReference type="Proteomes" id="UP000663879">
    <property type="component" value="Unassembled WGS sequence"/>
</dbReference>
<evidence type="ECO:0008006" key="6">
    <source>
        <dbReference type="Google" id="ProtNLM"/>
    </source>
</evidence>
<evidence type="ECO:0000256" key="2">
    <source>
        <dbReference type="ARBA" id="ARBA00022658"/>
    </source>
</evidence>